<dbReference type="InterPro" id="IPR001789">
    <property type="entry name" value="Sig_transdc_resp-reg_receiver"/>
</dbReference>
<dbReference type="PROSITE" id="PS50110">
    <property type="entry name" value="RESPONSE_REGULATORY"/>
    <property type="match status" value="1"/>
</dbReference>
<dbReference type="GO" id="GO:0003700">
    <property type="term" value="F:DNA-binding transcription factor activity"/>
    <property type="evidence" value="ECO:0007669"/>
    <property type="project" value="InterPro"/>
</dbReference>
<dbReference type="CDD" id="cd17536">
    <property type="entry name" value="REC_YesN-like"/>
    <property type="match status" value="1"/>
</dbReference>
<sequence length="532" mass="62554">MYKVLIIDDEVLVRVGLKTTINWEDIGFTVVAEASNGEQGYEQYKKHMPDVIITDIRMPKKDGLWLVEDVRKENADVKILVLTCYDEFSYARKALKVGADDYILKSEVEDEELISIMNKIKSKIEVQNKKKDKHDQVKKNTSDMKRALFNDMIKLDFSMDNKLTQRCKNLEFPYNDTRFSFVNIVIEKHQGENQEDKERFRQIKQAVINILHEQLNEKNIEFLFISYKKKYNYLLSSPKLSISELKRIFLSVSNAAKQYFDISVNIIYTNPIKESIELGSSYKEFIKKTQISFYRDEHILSIVNTNNIEFNDVNVFDLRKSYNKQVIELIGQESIEKTSRLIGDLSIYFRDNDINPKIAKIFYSNLIGDIFNSYGQLYEDNTNISNLEYYHYQIINAEIQKEVIQLLEDFIDEVVGVLKNLTHDHSKLLVNRAINYIENNYQQKISLEDVANNLNLSKHYLCNIFKKEVGKTMSLYINNLRIEQAKKMLLKPDNKIKEIFEKVGFSNQQYFSKVFKKITGMTVMEYRDSKNI</sequence>
<comment type="function">
    <text evidence="5">May play the central regulatory role in sporulation. It may be an element of the effector pathway responsible for the activation of sporulation genes in response to nutritional stress. Spo0A may act in concert with spo0H (a sigma factor) to control the expression of some genes that are critical to the sporulation process.</text>
</comment>
<dbReference type="GO" id="GO:0043565">
    <property type="term" value="F:sequence-specific DNA binding"/>
    <property type="evidence" value="ECO:0007669"/>
    <property type="project" value="InterPro"/>
</dbReference>
<dbReference type="Pfam" id="PF12833">
    <property type="entry name" value="HTH_18"/>
    <property type="match status" value="1"/>
</dbReference>
<reference evidence="9 10" key="1">
    <citation type="submission" date="2020-07" db="EMBL/GenBank/DDBJ databases">
        <title>Vallitalea guaymasensis genome.</title>
        <authorList>
            <person name="Postec A."/>
        </authorList>
    </citation>
    <scope>NUCLEOTIDE SEQUENCE [LARGE SCALE GENOMIC DNA]</scope>
    <source>
        <strain evidence="9 10">Ra1766G1</strain>
    </source>
</reference>
<dbReference type="InterPro" id="IPR018060">
    <property type="entry name" value="HTH_AraC"/>
</dbReference>
<dbReference type="SUPFAM" id="SSF52172">
    <property type="entry name" value="CheY-like"/>
    <property type="match status" value="1"/>
</dbReference>
<dbReference type="SMART" id="SM00342">
    <property type="entry name" value="HTH_ARAC"/>
    <property type="match status" value="1"/>
</dbReference>
<dbReference type="Pfam" id="PF00072">
    <property type="entry name" value="Response_reg"/>
    <property type="match status" value="1"/>
</dbReference>
<proteinExistence type="predicted"/>
<name>A0A8J8SDE3_9FIRM</name>
<dbReference type="PROSITE" id="PS01124">
    <property type="entry name" value="HTH_ARAC_FAMILY_2"/>
    <property type="match status" value="1"/>
</dbReference>
<evidence type="ECO:0000313" key="9">
    <source>
        <dbReference type="EMBL" id="QUH30712.1"/>
    </source>
</evidence>
<feature type="domain" description="Response regulatory" evidence="8">
    <location>
        <begin position="3"/>
        <end position="120"/>
    </location>
</feature>
<keyword evidence="6" id="KW-0597">Phosphoprotein</keyword>
<dbReference type="Gene3D" id="1.10.10.60">
    <property type="entry name" value="Homeodomain-like"/>
    <property type="match status" value="2"/>
</dbReference>
<dbReference type="SMART" id="SM00448">
    <property type="entry name" value="REC"/>
    <property type="match status" value="1"/>
</dbReference>
<dbReference type="Proteomes" id="UP000677305">
    <property type="component" value="Chromosome"/>
</dbReference>
<dbReference type="SUPFAM" id="SSF46689">
    <property type="entry name" value="Homeodomain-like"/>
    <property type="match status" value="2"/>
</dbReference>
<dbReference type="InterPro" id="IPR011006">
    <property type="entry name" value="CheY-like_superfamily"/>
</dbReference>
<evidence type="ECO:0000256" key="2">
    <source>
        <dbReference type="ARBA" id="ARBA00023015"/>
    </source>
</evidence>
<protein>
    <recommendedName>
        <fullName evidence="1">Stage 0 sporulation protein A homolog</fullName>
    </recommendedName>
</protein>
<dbReference type="InterPro" id="IPR020449">
    <property type="entry name" value="Tscrpt_reg_AraC-type_HTH"/>
</dbReference>
<keyword evidence="4" id="KW-0804">Transcription</keyword>
<dbReference type="RefSeq" id="WP_212690849.1">
    <property type="nucleotide sequence ID" value="NZ_CP058561.1"/>
</dbReference>
<dbReference type="PANTHER" id="PTHR43280">
    <property type="entry name" value="ARAC-FAMILY TRANSCRIPTIONAL REGULATOR"/>
    <property type="match status" value="1"/>
</dbReference>
<evidence type="ECO:0000256" key="4">
    <source>
        <dbReference type="ARBA" id="ARBA00023163"/>
    </source>
</evidence>
<dbReference type="Gene3D" id="3.40.50.2300">
    <property type="match status" value="1"/>
</dbReference>
<dbReference type="PRINTS" id="PR00032">
    <property type="entry name" value="HTHARAC"/>
</dbReference>
<feature type="domain" description="HTH araC/xylS-type" evidence="7">
    <location>
        <begin position="431"/>
        <end position="529"/>
    </location>
</feature>
<keyword evidence="3" id="KW-0238">DNA-binding</keyword>
<organism evidence="9 10">
    <name type="scientific">Vallitalea guaymasensis</name>
    <dbReference type="NCBI Taxonomy" id="1185412"/>
    <lineage>
        <taxon>Bacteria</taxon>
        <taxon>Bacillati</taxon>
        <taxon>Bacillota</taxon>
        <taxon>Clostridia</taxon>
        <taxon>Lachnospirales</taxon>
        <taxon>Vallitaleaceae</taxon>
        <taxon>Vallitalea</taxon>
    </lineage>
</organism>
<keyword evidence="2" id="KW-0805">Transcription regulation</keyword>
<evidence type="ECO:0000256" key="1">
    <source>
        <dbReference type="ARBA" id="ARBA00018672"/>
    </source>
</evidence>
<dbReference type="AlphaFoldDB" id="A0A8J8SDE3"/>
<dbReference type="KEGG" id="vgu:HYG85_18025"/>
<accession>A0A8J8SDE3</accession>
<dbReference type="InterPro" id="IPR009057">
    <property type="entry name" value="Homeodomain-like_sf"/>
</dbReference>
<evidence type="ECO:0000259" key="7">
    <source>
        <dbReference type="PROSITE" id="PS01124"/>
    </source>
</evidence>
<evidence type="ECO:0000259" key="8">
    <source>
        <dbReference type="PROSITE" id="PS50110"/>
    </source>
</evidence>
<evidence type="ECO:0000313" key="10">
    <source>
        <dbReference type="Proteomes" id="UP000677305"/>
    </source>
</evidence>
<dbReference type="EMBL" id="CP058561">
    <property type="protein sequence ID" value="QUH30712.1"/>
    <property type="molecule type" value="Genomic_DNA"/>
</dbReference>
<keyword evidence="10" id="KW-1185">Reference proteome</keyword>
<evidence type="ECO:0000256" key="6">
    <source>
        <dbReference type="PROSITE-ProRule" id="PRU00169"/>
    </source>
</evidence>
<dbReference type="GO" id="GO:0000160">
    <property type="term" value="P:phosphorelay signal transduction system"/>
    <property type="evidence" value="ECO:0007669"/>
    <property type="project" value="InterPro"/>
</dbReference>
<evidence type="ECO:0000256" key="3">
    <source>
        <dbReference type="ARBA" id="ARBA00023125"/>
    </source>
</evidence>
<feature type="modified residue" description="4-aspartylphosphate" evidence="6">
    <location>
        <position position="55"/>
    </location>
</feature>
<dbReference type="PANTHER" id="PTHR43280:SF2">
    <property type="entry name" value="HTH-TYPE TRANSCRIPTIONAL REGULATOR EXSA"/>
    <property type="match status" value="1"/>
</dbReference>
<gene>
    <name evidence="9" type="ORF">HYG85_18025</name>
</gene>
<evidence type="ECO:0000256" key="5">
    <source>
        <dbReference type="ARBA" id="ARBA00024867"/>
    </source>
</evidence>